<evidence type="ECO:0000256" key="1">
    <source>
        <dbReference type="SAM" id="MobiDB-lite"/>
    </source>
</evidence>
<dbReference type="AlphaFoldDB" id="A0AAJ0GGR6"/>
<feature type="region of interest" description="Disordered" evidence="1">
    <location>
        <begin position="835"/>
        <end position="860"/>
    </location>
</feature>
<feature type="compositionally biased region" description="Basic and acidic residues" evidence="1">
    <location>
        <begin position="257"/>
        <end position="270"/>
    </location>
</feature>
<feature type="compositionally biased region" description="Basic and acidic residues" evidence="1">
    <location>
        <begin position="145"/>
        <end position="162"/>
    </location>
</feature>
<feature type="region of interest" description="Disordered" evidence="1">
    <location>
        <begin position="1"/>
        <end position="66"/>
    </location>
</feature>
<protein>
    <submittedName>
        <fullName evidence="2">Uncharacterized protein</fullName>
    </submittedName>
</protein>
<comment type="caution">
    <text evidence="2">The sequence shown here is derived from an EMBL/GenBank/DDBJ whole genome shotgun (WGS) entry which is preliminary data.</text>
</comment>
<evidence type="ECO:0000313" key="3">
    <source>
        <dbReference type="Proteomes" id="UP001271007"/>
    </source>
</evidence>
<reference evidence="2" key="1">
    <citation type="submission" date="2023-04" db="EMBL/GenBank/DDBJ databases">
        <title>Black Yeasts Isolated from many extreme environments.</title>
        <authorList>
            <person name="Coleine C."/>
            <person name="Stajich J.E."/>
            <person name="Selbmann L."/>
        </authorList>
    </citation>
    <scope>NUCLEOTIDE SEQUENCE</scope>
    <source>
        <strain evidence="2">CCFEE 5312</strain>
    </source>
</reference>
<feature type="compositionally biased region" description="Low complexity" evidence="1">
    <location>
        <begin position="957"/>
        <end position="969"/>
    </location>
</feature>
<sequence>MRFRESFQVFRSESREEDGRPATAAYSRLGLRGKQSKNDLNDNDNANTNANEQQPTEAKGTPTKKAMQDFLQKTGAGLRATGASLKARSAKLERRIPRKKSKVVSVLNGYTIEVTDSVKVKPSSKRNSVQVRTFDLDDKVIDRLTRSPKEKKATDTFLEKQRTRASTRSRQPSNGVSPMSSKSQAELDRRPLSPLELEAMFLGAPYFTVRKSGDHYKPEVVFRGGNAKTTSRFAPDYERFGHTSFAVSTLSGSRSQEQAERPSSEHDTDTIKYGSDVLEVPSMLTANGVDTGAVGFEHFLQLPIADDLAVQDDAALLEKRKQLQLDPEWLGLRGLDMEHMIDRLTEMGKLFAAIKERQWESPDPWNRRKIEEMGEELFEKVLSAELGTTGAGTGSVTLRTQIAALQRVLNTTGLWRDFSRVEWRTRVGQLLWAAEDFEQIQPDGSRLPNERDVLLLQVTLSAELLMRLLALEALSSSFPPIVSHEEAEVLETQRGTKIKWDLILADRFLTNLSISAKIPPPPLPTSSEKALSNRSSFFSAITFFSAKEDGLEGDISQSVQPLLFAKNEPEQLAGLAHFAHTLQWPHASDVQRELESKLSKSFSNRPLSTAASLYATPLSSPRLPNTPGARNSFFAFPSSPRPGFSRKNTAQSVSLLPARNIAGNVESFEVGGWLSRSWLSGLIMPGEPAQHVLMSTLLENSPQAITVLGEEANLYGGFLYGGRGFWSQSCILGRVLAGVKGSVGCMGWVSVPLAADGPNQLEDGWQSVDVKEAPSRNGKLRIEDVEAVTNDSDPVKGHKIESLQAGDFQRMTDGPLVMGNEVKYDGLSFNTTTSPFQNSADSSSSGSATPTDEPSSSSTAILSFSSPINKQLRPLSVPLTYDVHFISSYPCHPQTTRTRGLSRPLTPSPQLSLEHRSTPSNAAAATANGRTTSPSRKHQVQNSPAAAATPDKRPRDSAAASASPMDKPATPWAEGTKHSSHASSPSGSSFNISEKSLPILPAHPIHIDYNYTVITVASLLVLKPESRPRALSSPIERKMSIPMAVDAGLDEEVVVLDCRGSADLEVLARAWCAMVGESALIGRSGRTCLACCVREARAAAITVVIRV</sequence>
<dbReference type="Proteomes" id="UP001271007">
    <property type="component" value="Unassembled WGS sequence"/>
</dbReference>
<feature type="compositionally biased region" description="Polar residues" evidence="1">
    <location>
        <begin position="164"/>
        <end position="184"/>
    </location>
</feature>
<proteinExistence type="predicted"/>
<evidence type="ECO:0000313" key="2">
    <source>
        <dbReference type="EMBL" id="KAK3057231.1"/>
    </source>
</evidence>
<dbReference type="PANTHER" id="PTHR42345">
    <property type="entry name" value="TPR_REGION DOMAIN-CONTAINING PROTEIN"/>
    <property type="match status" value="1"/>
</dbReference>
<organism evidence="2 3">
    <name type="scientific">Extremus antarcticus</name>
    <dbReference type="NCBI Taxonomy" id="702011"/>
    <lineage>
        <taxon>Eukaryota</taxon>
        <taxon>Fungi</taxon>
        <taxon>Dikarya</taxon>
        <taxon>Ascomycota</taxon>
        <taxon>Pezizomycotina</taxon>
        <taxon>Dothideomycetes</taxon>
        <taxon>Dothideomycetidae</taxon>
        <taxon>Mycosphaerellales</taxon>
        <taxon>Extremaceae</taxon>
        <taxon>Extremus</taxon>
    </lineage>
</organism>
<accession>A0AAJ0GGR6</accession>
<dbReference type="PANTHER" id="PTHR42345:SF2">
    <property type="entry name" value="HELICASE-LIKE PROTEIN"/>
    <property type="match status" value="1"/>
</dbReference>
<feature type="compositionally biased region" description="Low complexity" evidence="1">
    <location>
        <begin position="918"/>
        <end position="933"/>
    </location>
</feature>
<feature type="region of interest" description="Disordered" evidence="1">
    <location>
        <begin position="248"/>
        <end position="270"/>
    </location>
</feature>
<feature type="compositionally biased region" description="Low complexity" evidence="1">
    <location>
        <begin position="839"/>
        <end position="848"/>
    </location>
</feature>
<keyword evidence="3" id="KW-1185">Reference proteome</keyword>
<feature type="region of interest" description="Disordered" evidence="1">
    <location>
        <begin position="889"/>
        <end position="990"/>
    </location>
</feature>
<dbReference type="EMBL" id="JAWDJX010000004">
    <property type="protein sequence ID" value="KAK3057231.1"/>
    <property type="molecule type" value="Genomic_DNA"/>
</dbReference>
<gene>
    <name evidence="2" type="ORF">LTR09_002270</name>
</gene>
<name>A0AAJ0GGR6_9PEZI</name>
<feature type="region of interest" description="Disordered" evidence="1">
    <location>
        <begin position="145"/>
        <end position="188"/>
    </location>
</feature>